<evidence type="ECO:0000313" key="7">
    <source>
        <dbReference type="EMBL" id="KAJ8471650.1"/>
    </source>
</evidence>
<dbReference type="EMBL" id="JAQQAF010000007">
    <property type="protein sequence ID" value="KAJ8471650.1"/>
    <property type="molecule type" value="Genomic_DNA"/>
</dbReference>
<feature type="compositionally biased region" description="Gly residues" evidence="5">
    <location>
        <begin position="173"/>
        <end position="182"/>
    </location>
</feature>
<evidence type="ECO:0000256" key="4">
    <source>
        <dbReference type="ARBA" id="ARBA00023136"/>
    </source>
</evidence>
<dbReference type="AlphaFoldDB" id="A0AAV8QIV9"/>
<sequence length="244" mass="25558">MISTLLMQTTPPGVTLHLRDSNTSIIGAAAAATELLSDVGVQVIIGPPKSTQADFVLVLGNHTRVPILSFSATGPSLSTVRTPYFVQTTLNDSSEVGAIAAVVKSLGWCNVVPVYDDTDYGTGAIPYLIDALHAVDAVVPYRSGHAILLTSEGINAKIKSKTSMPMGSRSTARGGGGSGGSITGSNSNEAARQRSSSSDSALKYLEGRDRWLRSCGGVDHSATDSRTVYRGSTPPQERSQIDNY</sequence>
<comment type="subcellular location">
    <subcellularLocation>
        <location evidence="1">Membrane</location>
    </subcellularLocation>
</comment>
<gene>
    <name evidence="7" type="ORF">OPV22_025993</name>
</gene>
<proteinExistence type="predicted"/>
<evidence type="ECO:0000256" key="1">
    <source>
        <dbReference type="ARBA" id="ARBA00004370"/>
    </source>
</evidence>
<evidence type="ECO:0000313" key="8">
    <source>
        <dbReference type="Proteomes" id="UP001222027"/>
    </source>
</evidence>
<comment type="caution">
    <text evidence="7">The sequence shown here is derived from an EMBL/GenBank/DDBJ whole genome shotgun (WGS) entry which is preliminary data.</text>
</comment>
<dbReference type="Gene3D" id="3.40.50.2300">
    <property type="match status" value="1"/>
</dbReference>
<organism evidence="7 8">
    <name type="scientific">Ensete ventricosum</name>
    <name type="common">Abyssinian banana</name>
    <name type="synonym">Musa ensete</name>
    <dbReference type="NCBI Taxonomy" id="4639"/>
    <lineage>
        <taxon>Eukaryota</taxon>
        <taxon>Viridiplantae</taxon>
        <taxon>Streptophyta</taxon>
        <taxon>Embryophyta</taxon>
        <taxon>Tracheophyta</taxon>
        <taxon>Spermatophyta</taxon>
        <taxon>Magnoliopsida</taxon>
        <taxon>Liliopsida</taxon>
        <taxon>Zingiberales</taxon>
        <taxon>Musaceae</taxon>
        <taxon>Ensete</taxon>
    </lineage>
</organism>
<dbReference type="SUPFAM" id="SSF53822">
    <property type="entry name" value="Periplasmic binding protein-like I"/>
    <property type="match status" value="1"/>
</dbReference>
<dbReference type="GO" id="GO:0016020">
    <property type="term" value="C:membrane"/>
    <property type="evidence" value="ECO:0007669"/>
    <property type="project" value="UniProtKB-SubCell"/>
</dbReference>
<feature type="region of interest" description="Disordered" evidence="5">
    <location>
        <begin position="160"/>
        <end position="200"/>
    </location>
</feature>
<dbReference type="InterPro" id="IPR028082">
    <property type="entry name" value="Peripla_BP_I"/>
</dbReference>
<accession>A0AAV8QIV9</accession>
<keyword evidence="3" id="KW-1133">Transmembrane helix</keyword>
<keyword evidence="8" id="KW-1185">Reference proteome</keyword>
<evidence type="ECO:0000256" key="2">
    <source>
        <dbReference type="ARBA" id="ARBA00022692"/>
    </source>
</evidence>
<protein>
    <recommendedName>
        <fullName evidence="6">Receptor ligand binding region domain-containing protein</fullName>
    </recommendedName>
</protein>
<evidence type="ECO:0000256" key="3">
    <source>
        <dbReference type="ARBA" id="ARBA00022989"/>
    </source>
</evidence>
<keyword evidence="4" id="KW-0472">Membrane</keyword>
<name>A0AAV8QIV9_ENSVE</name>
<dbReference type="PANTHER" id="PTHR34836:SF1">
    <property type="entry name" value="OS09G0428600 PROTEIN"/>
    <property type="match status" value="1"/>
</dbReference>
<feature type="region of interest" description="Disordered" evidence="5">
    <location>
        <begin position="214"/>
        <end position="244"/>
    </location>
</feature>
<reference evidence="7 8" key="1">
    <citation type="submission" date="2022-12" db="EMBL/GenBank/DDBJ databases">
        <title>Chromosome-scale assembly of the Ensete ventricosum genome.</title>
        <authorList>
            <person name="Dussert Y."/>
            <person name="Stocks J."/>
            <person name="Wendawek A."/>
            <person name="Woldeyes F."/>
            <person name="Nichols R.A."/>
            <person name="Borrell J.S."/>
        </authorList>
    </citation>
    <scope>NUCLEOTIDE SEQUENCE [LARGE SCALE GENOMIC DNA]</scope>
    <source>
        <strain evidence="8">cv. Maze</strain>
        <tissue evidence="7">Seeds</tissue>
    </source>
</reference>
<keyword evidence="2" id="KW-0812">Transmembrane</keyword>
<dbReference type="Pfam" id="PF01094">
    <property type="entry name" value="ANF_receptor"/>
    <property type="match status" value="1"/>
</dbReference>
<feature type="domain" description="Receptor ligand binding region" evidence="6">
    <location>
        <begin position="14"/>
        <end position="139"/>
    </location>
</feature>
<dbReference type="PANTHER" id="PTHR34836">
    <property type="entry name" value="OS06G0188250 PROTEIN"/>
    <property type="match status" value="1"/>
</dbReference>
<dbReference type="InterPro" id="IPR015683">
    <property type="entry name" value="Ionotropic_Glu_rcpt"/>
</dbReference>
<evidence type="ECO:0000256" key="5">
    <source>
        <dbReference type="SAM" id="MobiDB-lite"/>
    </source>
</evidence>
<feature type="compositionally biased region" description="Polar residues" evidence="5">
    <location>
        <begin position="233"/>
        <end position="244"/>
    </location>
</feature>
<dbReference type="Proteomes" id="UP001222027">
    <property type="component" value="Unassembled WGS sequence"/>
</dbReference>
<dbReference type="InterPro" id="IPR001828">
    <property type="entry name" value="ANF_lig-bd_rcpt"/>
</dbReference>
<evidence type="ECO:0000259" key="6">
    <source>
        <dbReference type="Pfam" id="PF01094"/>
    </source>
</evidence>